<feature type="transmembrane region" description="Helical" evidence="8">
    <location>
        <begin position="6"/>
        <end position="27"/>
    </location>
</feature>
<comment type="caution">
    <text evidence="10">The sequence shown here is derived from an EMBL/GenBank/DDBJ whole genome shotgun (WGS) entry which is preliminary data.</text>
</comment>
<feature type="transmembrane region" description="Helical" evidence="8">
    <location>
        <begin position="165"/>
        <end position="194"/>
    </location>
</feature>
<dbReference type="PANTHER" id="PTHR33908">
    <property type="entry name" value="MANNOSYLTRANSFERASE YKCB-RELATED"/>
    <property type="match status" value="1"/>
</dbReference>
<comment type="subcellular location">
    <subcellularLocation>
        <location evidence="1">Cell membrane</location>
        <topology evidence="1">Multi-pass membrane protein</topology>
    </subcellularLocation>
</comment>
<evidence type="ECO:0000256" key="4">
    <source>
        <dbReference type="ARBA" id="ARBA00022679"/>
    </source>
</evidence>
<gene>
    <name evidence="10" type="ORF">C8N32_10144</name>
</gene>
<feature type="transmembrane region" description="Helical" evidence="8">
    <location>
        <begin position="299"/>
        <end position="318"/>
    </location>
</feature>
<keyword evidence="11" id="KW-1185">Reference proteome</keyword>
<evidence type="ECO:0000256" key="5">
    <source>
        <dbReference type="ARBA" id="ARBA00022692"/>
    </source>
</evidence>
<keyword evidence="3 10" id="KW-0328">Glycosyltransferase</keyword>
<dbReference type="GO" id="GO:0016763">
    <property type="term" value="F:pentosyltransferase activity"/>
    <property type="evidence" value="ECO:0007669"/>
    <property type="project" value="TreeGrafter"/>
</dbReference>
<feature type="transmembrane region" description="Helical" evidence="8">
    <location>
        <begin position="324"/>
        <end position="344"/>
    </location>
</feature>
<evidence type="ECO:0000256" key="8">
    <source>
        <dbReference type="SAM" id="Phobius"/>
    </source>
</evidence>
<dbReference type="InterPro" id="IPR050297">
    <property type="entry name" value="LipidA_mod_glycosyltrf_83"/>
</dbReference>
<evidence type="ECO:0000256" key="7">
    <source>
        <dbReference type="ARBA" id="ARBA00023136"/>
    </source>
</evidence>
<dbReference type="Proteomes" id="UP000243859">
    <property type="component" value="Unassembled WGS sequence"/>
</dbReference>
<dbReference type="Pfam" id="PF13231">
    <property type="entry name" value="PMT_2"/>
    <property type="match status" value="1"/>
</dbReference>
<dbReference type="GO" id="GO:0009103">
    <property type="term" value="P:lipopolysaccharide biosynthetic process"/>
    <property type="evidence" value="ECO:0007669"/>
    <property type="project" value="UniProtKB-ARBA"/>
</dbReference>
<dbReference type="AlphaFoldDB" id="A0A2T5BW53"/>
<feature type="domain" description="Glycosyltransferase RgtA/B/C/D-like" evidence="9">
    <location>
        <begin position="66"/>
        <end position="201"/>
    </location>
</feature>
<name>A0A2T5BW53_9RHOB</name>
<accession>A0A2T5BW53</accession>
<evidence type="ECO:0000313" key="10">
    <source>
        <dbReference type="EMBL" id="PTN03850.1"/>
    </source>
</evidence>
<reference evidence="10 11" key="1">
    <citation type="submission" date="2018-04" db="EMBL/GenBank/DDBJ databases">
        <title>Genomic Encyclopedia of Archaeal and Bacterial Type Strains, Phase II (KMG-II): from individual species to whole genera.</title>
        <authorList>
            <person name="Goeker M."/>
        </authorList>
    </citation>
    <scope>NUCLEOTIDE SEQUENCE [LARGE SCALE GENOMIC DNA]</scope>
    <source>
        <strain evidence="10 11">DSM 18064</strain>
    </source>
</reference>
<evidence type="ECO:0000313" key="11">
    <source>
        <dbReference type="Proteomes" id="UP000243859"/>
    </source>
</evidence>
<sequence length="485" mass="53324">MVSGRAVAYAVAGAMILVFWGLHLTLIPEGGITMYDEFYTLDRSAGFERHDDWLTVYNKNQPGFRKPPLQYWMTALLMKHGADLEVALRLPSMIFALGALVTAGWLAAILVPHVPWAVPAAVLLCASSLQFWRLSASAMLDAGATLFTILTLIAAMLALRRPRCWYAMAVAAGLGALQKAPVGLVFVLILIWLLNLTRARHGFSYAKLKESPHFLRGLRLAAIAVLAWPLYQTILYGGEALEDLYGGQMAERFVPVRPFKDPRTGGDLWNLIIVGEPVFRVLAIVALMWMPWRLRRPEFLPLAMVFAIYVVAMGLASGSVYPRYSLIFVPLLAAALAAVAMSLFRVRWVGALGIVAVVAAGGGPIRSATELEIAQDPRLQTQISELTRVAGQLTPAETLVTCNWNRETRFFPGAVSYYAAVNGRPFVGLDTPQQIPRWVEGGRMNGPLRGVCTDEELDQIADGLDDLRRGERHSGYVHWTAAGPR</sequence>
<keyword evidence="6 8" id="KW-1133">Transmembrane helix</keyword>
<keyword evidence="7 8" id="KW-0472">Membrane</keyword>
<evidence type="ECO:0000256" key="3">
    <source>
        <dbReference type="ARBA" id="ARBA00022676"/>
    </source>
</evidence>
<feature type="transmembrane region" description="Helical" evidence="8">
    <location>
        <begin position="86"/>
        <end position="108"/>
    </location>
</feature>
<organism evidence="10 11">
    <name type="scientific">Rhodovulum imhoffii</name>
    <dbReference type="NCBI Taxonomy" id="365340"/>
    <lineage>
        <taxon>Bacteria</taxon>
        <taxon>Pseudomonadati</taxon>
        <taxon>Pseudomonadota</taxon>
        <taxon>Alphaproteobacteria</taxon>
        <taxon>Rhodobacterales</taxon>
        <taxon>Paracoccaceae</taxon>
        <taxon>Rhodovulum</taxon>
    </lineage>
</organism>
<evidence type="ECO:0000256" key="1">
    <source>
        <dbReference type="ARBA" id="ARBA00004651"/>
    </source>
</evidence>
<dbReference type="EMBL" id="QAAA01000001">
    <property type="protein sequence ID" value="PTN03850.1"/>
    <property type="molecule type" value="Genomic_DNA"/>
</dbReference>
<dbReference type="InterPro" id="IPR038731">
    <property type="entry name" value="RgtA/B/C-like"/>
</dbReference>
<keyword evidence="5 8" id="KW-0812">Transmembrane</keyword>
<evidence type="ECO:0000256" key="6">
    <source>
        <dbReference type="ARBA" id="ARBA00022989"/>
    </source>
</evidence>
<feature type="transmembrane region" description="Helical" evidence="8">
    <location>
        <begin position="268"/>
        <end position="292"/>
    </location>
</feature>
<dbReference type="PANTHER" id="PTHR33908:SF11">
    <property type="entry name" value="MEMBRANE PROTEIN"/>
    <property type="match status" value="1"/>
</dbReference>
<feature type="transmembrane region" description="Helical" evidence="8">
    <location>
        <begin position="139"/>
        <end position="159"/>
    </location>
</feature>
<protein>
    <submittedName>
        <fullName evidence="10">Dolichyl-phosphate-mannose-protein mannosyltransferase</fullName>
    </submittedName>
</protein>
<evidence type="ECO:0000259" key="9">
    <source>
        <dbReference type="Pfam" id="PF13231"/>
    </source>
</evidence>
<dbReference type="GO" id="GO:0005886">
    <property type="term" value="C:plasma membrane"/>
    <property type="evidence" value="ECO:0007669"/>
    <property type="project" value="UniProtKB-SubCell"/>
</dbReference>
<feature type="transmembrane region" description="Helical" evidence="8">
    <location>
        <begin position="214"/>
        <end position="231"/>
    </location>
</feature>
<keyword evidence="4 10" id="KW-0808">Transferase</keyword>
<evidence type="ECO:0000256" key="2">
    <source>
        <dbReference type="ARBA" id="ARBA00022475"/>
    </source>
</evidence>
<keyword evidence="2" id="KW-1003">Cell membrane</keyword>
<proteinExistence type="predicted"/>